<evidence type="ECO:0000259" key="4">
    <source>
        <dbReference type="PROSITE" id="PS50943"/>
    </source>
</evidence>
<accession>A0A2R3Z0Z4</accession>
<dbReference type="InterPro" id="IPR036286">
    <property type="entry name" value="LexA/Signal_pep-like_sf"/>
</dbReference>
<dbReference type="CDD" id="cd06529">
    <property type="entry name" value="S24_LexA-like"/>
    <property type="match status" value="1"/>
</dbReference>
<dbReference type="InterPro" id="IPR039418">
    <property type="entry name" value="LexA-like"/>
</dbReference>
<dbReference type="Proteomes" id="UP000241507">
    <property type="component" value="Chromosome"/>
</dbReference>
<reference evidence="6" key="1">
    <citation type="submission" date="2018-03" db="EMBL/GenBank/DDBJ databases">
        <title>Gramella fulva sp. nov., isolated from a dry surface of tidal flat.</title>
        <authorList>
            <person name="Hwang S.H."/>
            <person name="Hwang W.M."/>
            <person name="Kang K."/>
            <person name="Ahn T.-Y."/>
        </authorList>
    </citation>
    <scope>NUCLEOTIDE SEQUENCE [LARGE SCALE GENOMIC DNA]</scope>
    <source>
        <strain evidence="6">SH35</strain>
    </source>
</reference>
<dbReference type="InterPro" id="IPR001387">
    <property type="entry name" value="Cro/C1-type_HTH"/>
</dbReference>
<evidence type="ECO:0000256" key="3">
    <source>
        <dbReference type="ARBA" id="ARBA00023163"/>
    </source>
</evidence>
<dbReference type="InterPro" id="IPR015927">
    <property type="entry name" value="Peptidase_S24_S26A/B/C"/>
</dbReference>
<dbReference type="EMBL" id="CP028136">
    <property type="protein sequence ID" value="AVR43931.1"/>
    <property type="molecule type" value="Genomic_DNA"/>
</dbReference>
<organism evidence="5 6">
    <name type="scientific">Christiangramia fulva</name>
    <dbReference type="NCBI Taxonomy" id="2126553"/>
    <lineage>
        <taxon>Bacteria</taxon>
        <taxon>Pseudomonadati</taxon>
        <taxon>Bacteroidota</taxon>
        <taxon>Flavobacteriia</taxon>
        <taxon>Flavobacteriales</taxon>
        <taxon>Flavobacteriaceae</taxon>
        <taxon>Christiangramia</taxon>
    </lineage>
</organism>
<dbReference type="GO" id="GO:0003677">
    <property type="term" value="F:DNA binding"/>
    <property type="evidence" value="ECO:0007669"/>
    <property type="project" value="UniProtKB-KW"/>
</dbReference>
<proteinExistence type="predicted"/>
<dbReference type="RefSeq" id="WP_107010716.1">
    <property type="nucleotide sequence ID" value="NZ_CP028136.1"/>
</dbReference>
<dbReference type="SUPFAM" id="SSF47413">
    <property type="entry name" value="lambda repressor-like DNA-binding domains"/>
    <property type="match status" value="1"/>
</dbReference>
<dbReference type="OrthoDB" id="796548at2"/>
<dbReference type="Gene3D" id="1.10.260.40">
    <property type="entry name" value="lambda repressor-like DNA-binding domains"/>
    <property type="match status" value="1"/>
</dbReference>
<dbReference type="PANTHER" id="PTHR40661">
    <property type="match status" value="1"/>
</dbReference>
<dbReference type="SUPFAM" id="SSF51306">
    <property type="entry name" value="LexA/Signal peptidase"/>
    <property type="match status" value="1"/>
</dbReference>
<gene>
    <name evidence="5" type="ORF">C7S20_00855</name>
</gene>
<sequence length="254" mass="28971">MNHRTEIGKRIKKLRQENNYSQTHVASILFISQAAYSLIENSQNGIVVDHIIKLSQLYGVTCDFILRGERNLIKVSRDSGFIPLIRAHAHAGFLSNLGNEDFFDIKDWFRIPGFDPTRDQTLFEVDGDSMSPTIFPGDVLICQVHNHVDQVLDGSAVVIITVEGVMVKRLRIDDNREFVAVENDNPEYSPEPRRLKKGDIKKIMMIRGKISSVLVPHHEITSKGKMRELEESVNMLKKELFSMSKKLNALTKRN</sequence>
<keyword evidence="2" id="KW-0238">DNA-binding</keyword>
<keyword evidence="3" id="KW-0804">Transcription</keyword>
<evidence type="ECO:0000256" key="1">
    <source>
        <dbReference type="ARBA" id="ARBA00023015"/>
    </source>
</evidence>
<dbReference type="PROSITE" id="PS50943">
    <property type="entry name" value="HTH_CROC1"/>
    <property type="match status" value="1"/>
</dbReference>
<dbReference type="AlphaFoldDB" id="A0A2R3Z0Z4"/>
<dbReference type="PANTHER" id="PTHR40661:SF3">
    <property type="entry name" value="FELS-1 PROPHAGE TRANSCRIPTIONAL REGULATOR"/>
    <property type="match status" value="1"/>
</dbReference>
<evidence type="ECO:0000256" key="2">
    <source>
        <dbReference type="ARBA" id="ARBA00023125"/>
    </source>
</evidence>
<dbReference type="InterPro" id="IPR010982">
    <property type="entry name" value="Lambda_DNA-bd_dom_sf"/>
</dbReference>
<keyword evidence="1" id="KW-0805">Transcription regulation</keyword>
<protein>
    <submittedName>
        <fullName evidence="5">Transcriptional regulator</fullName>
    </submittedName>
</protein>
<dbReference type="KEGG" id="grs:C7S20_00855"/>
<keyword evidence="6" id="KW-1185">Reference proteome</keyword>
<feature type="domain" description="HTH cro/C1-type" evidence="4">
    <location>
        <begin position="11"/>
        <end position="65"/>
    </location>
</feature>
<dbReference type="Pfam" id="PF00717">
    <property type="entry name" value="Peptidase_S24"/>
    <property type="match status" value="1"/>
</dbReference>
<evidence type="ECO:0000313" key="6">
    <source>
        <dbReference type="Proteomes" id="UP000241507"/>
    </source>
</evidence>
<dbReference type="SMART" id="SM00530">
    <property type="entry name" value="HTH_XRE"/>
    <property type="match status" value="1"/>
</dbReference>
<dbReference type="CDD" id="cd00093">
    <property type="entry name" value="HTH_XRE"/>
    <property type="match status" value="1"/>
</dbReference>
<evidence type="ECO:0000313" key="5">
    <source>
        <dbReference type="EMBL" id="AVR43931.1"/>
    </source>
</evidence>
<dbReference type="Gene3D" id="2.10.109.10">
    <property type="entry name" value="Umud Fragment, subunit A"/>
    <property type="match status" value="1"/>
</dbReference>
<name>A0A2R3Z0Z4_9FLAO</name>
<dbReference type="Pfam" id="PF01381">
    <property type="entry name" value="HTH_3"/>
    <property type="match status" value="1"/>
</dbReference>